<feature type="transmembrane region" description="Helical" evidence="2">
    <location>
        <begin position="308"/>
        <end position="329"/>
    </location>
</feature>
<evidence type="ECO:0000313" key="4">
    <source>
        <dbReference type="Proteomes" id="UP001590951"/>
    </source>
</evidence>
<feature type="compositionally biased region" description="Polar residues" evidence="1">
    <location>
        <begin position="25"/>
        <end position="37"/>
    </location>
</feature>
<dbReference type="EMBL" id="JBHFEH010000003">
    <property type="protein sequence ID" value="KAL2058131.1"/>
    <property type="molecule type" value="Genomic_DNA"/>
</dbReference>
<feature type="region of interest" description="Disordered" evidence="1">
    <location>
        <begin position="1"/>
        <end position="37"/>
    </location>
</feature>
<dbReference type="InterPro" id="IPR052979">
    <property type="entry name" value="Adenylate-forming_domain"/>
</dbReference>
<reference evidence="3 4" key="1">
    <citation type="submission" date="2024-09" db="EMBL/GenBank/DDBJ databases">
        <title>Rethinking Asexuality: The Enigmatic Case of Functional Sexual Genes in Lepraria (Stereocaulaceae).</title>
        <authorList>
            <person name="Doellman M."/>
            <person name="Sun Y."/>
            <person name="Barcenas-Pena A."/>
            <person name="Lumbsch H.T."/>
            <person name="Grewe F."/>
        </authorList>
    </citation>
    <scope>NUCLEOTIDE SEQUENCE [LARGE SCALE GENOMIC DNA]</scope>
    <source>
        <strain evidence="3 4">Grewe 0041</strain>
    </source>
</reference>
<dbReference type="PANTHER" id="PTHR33927">
    <property type="entry name" value="TRANSMEMBRANE PROTEIN"/>
    <property type="match status" value="1"/>
</dbReference>
<gene>
    <name evidence="3" type="ORF">ABVK25_001749</name>
</gene>
<feature type="transmembrane region" description="Helical" evidence="2">
    <location>
        <begin position="275"/>
        <end position="296"/>
    </location>
</feature>
<name>A0ABR4BM79_9LECA</name>
<feature type="compositionally biased region" description="Basic and acidic residues" evidence="1">
    <location>
        <begin position="1"/>
        <end position="22"/>
    </location>
</feature>
<evidence type="ECO:0000313" key="3">
    <source>
        <dbReference type="EMBL" id="KAL2058131.1"/>
    </source>
</evidence>
<accession>A0ABR4BM79</accession>
<keyword evidence="4" id="KW-1185">Reference proteome</keyword>
<protein>
    <recommendedName>
        <fullName evidence="5">Integral membrane protein TmpA</fullName>
    </recommendedName>
</protein>
<keyword evidence="2" id="KW-0472">Membrane</keyword>
<comment type="caution">
    <text evidence="3">The sequence shown here is derived from an EMBL/GenBank/DDBJ whole genome shotgun (WGS) entry which is preliminary data.</text>
</comment>
<evidence type="ECO:0008006" key="5">
    <source>
        <dbReference type="Google" id="ProtNLM"/>
    </source>
</evidence>
<feature type="transmembrane region" description="Helical" evidence="2">
    <location>
        <begin position="185"/>
        <end position="206"/>
    </location>
</feature>
<evidence type="ECO:0000256" key="1">
    <source>
        <dbReference type="SAM" id="MobiDB-lite"/>
    </source>
</evidence>
<feature type="transmembrane region" description="Helical" evidence="2">
    <location>
        <begin position="237"/>
        <end position="263"/>
    </location>
</feature>
<keyword evidence="2" id="KW-0812">Transmembrane</keyword>
<evidence type="ECO:0000256" key="2">
    <source>
        <dbReference type="SAM" id="Phobius"/>
    </source>
</evidence>
<keyword evidence="2" id="KW-1133">Transmembrane helix</keyword>
<sequence>MAEAEHTRHDDQSESINSHDFDAANGSTTQGSQEESIDSIHTATDDHFRLEGLTLEKAQSLGYPTEQTLPLESVESHSPSDDLEKGIVAPILIQQELGAQDYEKSDVAPVMRRGHTPGASHNSTWRISVPPNEMPKLPYKQECKIFRDLRHNLLNVYQRLFSVVFIGNMIAFIIELVMHRHSQPFGPPLGNVATAAAANILGAILIRQEYVINGLYTLFCWTPHWTPFRIRRIVAKFYHFGGVHSGCAISATVWFILYTALVTKQYADGDFNQPAVIAITYILLALFLSICIFAIPKFRIFSHNTFEAIHRFAGWVAVALFWVEILLVLHAEAQIQGSGSLSMLVIQAPAFWFLLIITFFIILPWLRLRKVTAYPEVLSNHAVRIHFKYMKMGPILGIRITHNPMKEWHAFATIPEKDGSSFSLIVSDNGDWTKKQIMEPSNSYWIRGVPISGVLRMAMVFKRVVVVTTGSGIGPCLSMLVAHPMPCRILWSTPNPLQTYGENILQLVTDADHDAMIINTRLSGRPDMVALAYHMYLESKAEAVFVISNPYLTRKVVYGMQSRGIPAYGPIWDS</sequence>
<dbReference type="Proteomes" id="UP001590951">
    <property type="component" value="Unassembled WGS sequence"/>
</dbReference>
<dbReference type="PANTHER" id="PTHR33927:SF5">
    <property type="entry name" value="ENZYME, PUTATIVE (AFU_ORTHOLOGUE AFUA_8G01222)-RELATED"/>
    <property type="match status" value="1"/>
</dbReference>
<proteinExistence type="predicted"/>
<feature type="transmembrane region" description="Helical" evidence="2">
    <location>
        <begin position="160"/>
        <end position="179"/>
    </location>
</feature>
<organism evidence="3 4">
    <name type="scientific">Lepraria finkii</name>
    <dbReference type="NCBI Taxonomy" id="1340010"/>
    <lineage>
        <taxon>Eukaryota</taxon>
        <taxon>Fungi</taxon>
        <taxon>Dikarya</taxon>
        <taxon>Ascomycota</taxon>
        <taxon>Pezizomycotina</taxon>
        <taxon>Lecanoromycetes</taxon>
        <taxon>OSLEUM clade</taxon>
        <taxon>Lecanoromycetidae</taxon>
        <taxon>Lecanorales</taxon>
        <taxon>Lecanorineae</taxon>
        <taxon>Stereocaulaceae</taxon>
        <taxon>Lepraria</taxon>
    </lineage>
</organism>
<feature type="transmembrane region" description="Helical" evidence="2">
    <location>
        <begin position="341"/>
        <end position="366"/>
    </location>
</feature>